<comment type="similarity">
    <text evidence="1">Belongs to the NodU/CmcH family.</text>
</comment>
<name>W4MDK8_9BACT</name>
<accession>W4MDK8</accession>
<protein>
    <submittedName>
        <fullName evidence="4">Carbamoyltransferase</fullName>
    </submittedName>
</protein>
<dbReference type="InterPro" id="IPR038152">
    <property type="entry name" value="Carbam_trans_C_sf"/>
</dbReference>
<feature type="domain" description="Carbamoyltransferase C-terminal" evidence="3">
    <location>
        <begin position="430"/>
        <end position="600"/>
    </location>
</feature>
<dbReference type="InterPro" id="IPR003696">
    <property type="entry name" value="Carbtransf_dom"/>
</dbReference>
<proteinExistence type="inferred from homology"/>
<dbReference type="Gene3D" id="3.90.870.20">
    <property type="entry name" value="Carbamoyltransferase, C-terminal domain"/>
    <property type="match status" value="1"/>
</dbReference>
<sequence>MNVIGISPLDKDATVSVVVDGQVVFAAGEERFTRVKLQTGFPAQALQAALDATGLRLDDIDTIAYPFFDWERENRLFTQNIRDEQAFLAQVRRPRVPVRPALAAVPERHEAVAGLETPNEKMRKSLAKNALYQLIGREGGLSRRAAAWLSWQWCYRSRQSHQAWQQELEAHLQSRGGLDKLKRYDHHLAHTANAYYASGFDRALVVTLDGYGSGIAGSASVGEGGRIRRLHTLDYPHSLGTFYESVTSALGFKPGRHEGKIVGLAAYGEPKVLLDLVLGRFHQEPGTFRMRESHNVYFPRYLASRFPKVDVAAAYQHVLEVVATNYIRHYVERTGIDTVALSGGVVANVKMNQRIFEIPGVNRIFVYPNMGDGGTGTGAAFLAARRDLQDREAYQTVYFGPAYRDAEIAAALQAEGLRFERIEPIEPVIAKLIHQGHVVARFNGRMEYGPRALGNRSILYRATEPEVNQWLNQRLGRTEFMPFAPVTLYEARHRCYDHIDGAEVAAQFMTITFDCTEFMKRHCPAAVHIDGTARPQLVRPETNPSFYRILQAYDRLSGIPSLINTSFNMHEEPIVNTPEDAVRAFLQGHLDYLAIGNFLVPHPQPQRRTEV</sequence>
<keyword evidence="5" id="KW-1185">Reference proteome</keyword>
<evidence type="ECO:0000313" key="4">
    <source>
        <dbReference type="EMBL" id="ETX08273.1"/>
    </source>
</evidence>
<evidence type="ECO:0000259" key="3">
    <source>
        <dbReference type="Pfam" id="PF16861"/>
    </source>
</evidence>
<dbReference type="Pfam" id="PF16861">
    <property type="entry name" value="Carbam_trans_C"/>
    <property type="match status" value="1"/>
</dbReference>
<dbReference type="HOGENOM" id="CLU_014411_2_0_7"/>
<dbReference type="Gene3D" id="3.30.420.40">
    <property type="match status" value="2"/>
</dbReference>
<evidence type="ECO:0000259" key="2">
    <source>
        <dbReference type="Pfam" id="PF02543"/>
    </source>
</evidence>
<dbReference type="InterPro" id="IPR031730">
    <property type="entry name" value="Carbam_trans_C"/>
</dbReference>
<organism evidence="4 5">
    <name type="scientific">Candidatus Entotheonella gemina</name>
    <dbReference type="NCBI Taxonomy" id="1429439"/>
    <lineage>
        <taxon>Bacteria</taxon>
        <taxon>Pseudomonadati</taxon>
        <taxon>Nitrospinota/Tectimicrobiota group</taxon>
        <taxon>Candidatus Tectimicrobiota</taxon>
        <taxon>Candidatus Entotheonellia</taxon>
        <taxon>Candidatus Entotheonellales</taxon>
        <taxon>Candidatus Entotheonellaceae</taxon>
        <taxon>Candidatus Entotheonella</taxon>
    </lineage>
</organism>
<dbReference type="PATRIC" id="fig|1429439.4.peg.1098"/>
<comment type="caution">
    <text evidence="4">The sequence shown here is derived from an EMBL/GenBank/DDBJ whole genome shotgun (WGS) entry which is preliminary data.</text>
</comment>
<dbReference type="PANTHER" id="PTHR34847">
    <property type="entry name" value="NODULATION PROTEIN U"/>
    <property type="match status" value="1"/>
</dbReference>
<dbReference type="CDD" id="cd24100">
    <property type="entry name" value="ASKHA_NBD_MJ1051-like_N"/>
    <property type="match status" value="1"/>
</dbReference>
<dbReference type="Pfam" id="PF02543">
    <property type="entry name" value="Carbam_trans_N"/>
    <property type="match status" value="1"/>
</dbReference>
<evidence type="ECO:0000256" key="1">
    <source>
        <dbReference type="ARBA" id="ARBA00006129"/>
    </source>
</evidence>
<feature type="domain" description="Carbamoyltransferase" evidence="2">
    <location>
        <begin position="3"/>
        <end position="380"/>
    </location>
</feature>
<dbReference type="EMBL" id="AZHX01000257">
    <property type="protein sequence ID" value="ETX08273.1"/>
    <property type="molecule type" value="Genomic_DNA"/>
</dbReference>
<dbReference type="PANTHER" id="PTHR34847:SF1">
    <property type="entry name" value="NODULATION PROTEIN U"/>
    <property type="match status" value="1"/>
</dbReference>
<evidence type="ECO:0000313" key="5">
    <source>
        <dbReference type="Proteomes" id="UP000019140"/>
    </source>
</evidence>
<dbReference type="AlphaFoldDB" id="W4MDK8"/>
<gene>
    <name evidence="4" type="ORF">ETSY2_06345</name>
</gene>
<dbReference type="Proteomes" id="UP000019140">
    <property type="component" value="Unassembled WGS sequence"/>
</dbReference>
<dbReference type="InterPro" id="IPR043129">
    <property type="entry name" value="ATPase_NBD"/>
</dbReference>
<reference evidence="4 5" key="1">
    <citation type="journal article" date="2014" name="Nature">
        <title>An environmental bacterial taxon with a large and distinct metabolic repertoire.</title>
        <authorList>
            <person name="Wilson M.C."/>
            <person name="Mori T."/>
            <person name="Ruckert C."/>
            <person name="Uria A.R."/>
            <person name="Helf M.J."/>
            <person name="Takada K."/>
            <person name="Gernert C."/>
            <person name="Steffens U.A."/>
            <person name="Heycke N."/>
            <person name="Schmitt S."/>
            <person name="Rinke C."/>
            <person name="Helfrich E.J."/>
            <person name="Brachmann A.O."/>
            <person name="Gurgui C."/>
            <person name="Wakimoto T."/>
            <person name="Kracht M."/>
            <person name="Crusemann M."/>
            <person name="Hentschel U."/>
            <person name="Abe I."/>
            <person name="Matsunaga S."/>
            <person name="Kalinowski J."/>
            <person name="Takeyama H."/>
            <person name="Piel J."/>
        </authorList>
    </citation>
    <scope>NUCLEOTIDE SEQUENCE [LARGE SCALE GENOMIC DNA]</scope>
    <source>
        <strain evidence="5">TSY2</strain>
    </source>
</reference>
<dbReference type="SUPFAM" id="SSF53067">
    <property type="entry name" value="Actin-like ATPase domain"/>
    <property type="match status" value="1"/>
</dbReference>
<dbReference type="InterPro" id="IPR051338">
    <property type="entry name" value="NodU/CmcH_Carbamoyltrnsfr"/>
</dbReference>
<dbReference type="GO" id="GO:0016740">
    <property type="term" value="F:transferase activity"/>
    <property type="evidence" value="ECO:0007669"/>
    <property type="project" value="UniProtKB-KW"/>
</dbReference>